<keyword evidence="2" id="KW-1185">Reference proteome</keyword>
<organism evidence="1 2">
    <name type="scientific">Entomophthora muscae</name>
    <dbReference type="NCBI Taxonomy" id="34485"/>
    <lineage>
        <taxon>Eukaryota</taxon>
        <taxon>Fungi</taxon>
        <taxon>Fungi incertae sedis</taxon>
        <taxon>Zoopagomycota</taxon>
        <taxon>Entomophthoromycotina</taxon>
        <taxon>Entomophthoromycetes</taxon>
        <taxon>Entomophthorales</taxon>
        <taxon>Entomophthoraceae</taxon>
        <taxon>Entomophthora</taxon>
    </lineage>
</organism>
<name>A0ACC2SD96_9FUNG</name>
<gene>
    <name evidence="1" type="ORF">DSO57_1032742</name>
</gene>
<accession>A0ACC2SD96</accession>
<dbReference type="EMBL" id="QTSX02005219">
    <property type="protein sequence ID" value="KAJ9060263.1"/>
    <property type="molecule type" value="Genomic_DNA"/>
</dbReference>
<sequence>MQVSWGQVVGHGCILGAEQVVSLYPFGTFNDFNLPEDNPQVLSLFIAANFSQLSLIQQKDVLELLDQFINIFASGPMDYGLAKEVIHQIDTGDAPLWGSCPPVPKVCPGL</sequence>
<reference evidence="1" key="1">
    <citation type="submission" date="2022-04" db="EMBL/GenBank/DDBJ databases">
        <title>Genome of the entomopathogenic fungus Entomophthora muscae.</title>
        <authorList>
            <person name="Elya C."/>
            <person name="Lovett B.R."/>
            <person name="Lee E."/>
            <person name="Macias A.M."/>
            <person name="Hajek A.E."/>
            <person name="De Bivort B.L."/>
            <person name="Kasson M.T."/>
            <person name="De Fine Licht H.H."/>
            <person name="Stajich J.E."/>
        </authorList>
    </citation>
    <scope>NUCLEOTIDE SEQUENCE</scope>
    <source>
        <strain evidence="1">Berkeley</strain>
    </source>
</reference>
<evidence type="ECO:0000313" key="2">
    <source>
        <dbReference type="Proteomes" id="UP001165960"/>
    </source>
</evidence>
<protein>
    <submittedName>
        <fullName evidence="1">Uncharacterized protein</fullName>
    </submittedName>
</protein>
<evidence type="ECO:0000313" key="1">
    <source>
        <dbReference type="EMBL" id="KAJ9060263.1"/>
    </source>
</evidence>
<comment type="caution">
    <text evidence="1">The sequence shown here is derived from an EMBL/GenBank/DDBJ whole genome shotgun (WGS) entry which is preliminary data.</text>
</comment>
<dbReference type="Proteomes" id="UP001165960">
    <property type="component" value="Unassembled WGS sequence"/>
</dbReference>
<proteinExistence type="predicted"/>